<proteinExistence type="inferred from homology"/>
<evidence type="ECO:0000313" key="11">
    <source>
        <dbReference type="Proteomes" id="UP000694580"/>
    </source>
</evidence>
<evidence type="ECO:0000313" key="10">
    <source>
        <dbReference type="Ensembl" id="ENSDCDP00010023335.1"/>
    </source>
</evidence>
<dbReference type="GO" id="GO:0005615">
    <property type="term" value="C:extracellular space"/>
    <property type="evidence" value="ECO:0007669"/>
    <property type="project" value="InterPro"/>
</dbReference>
<dbReference type="GO" id="GO:0051431">
    <property type="term" value="F:corticotropin-releasing hormone receptor 2 binding"/>
    <property type="evidence" value="ECO:0007669"/>
    <property type="project" value="InterPro"/>
</dbReference>
<keyword evidence="5" id="KW-0372">Hormone</keyword>
<dbReference type="GeneTree" id="ENSGT00940000160568"/>
<evidence type="ECO:0000256" key="3">
    <source>
        <dbReference type="ARBA" id="ARBA00011328"/>
    </source>
</evidence>
<reference evidence="10" key="2">
    <citation type="submission" date="2025-08" db="UniProtKB">
        <authorList>
            <consortium name="Ensembl"/>
        </authorList>
    </citation>
    <scope>IDENTIFICATION</scope>
</reference>
<comment type="subunit">
    <text evidence="3">Binds with high affinity to CRF receptors 2-alpha and 2-beta.</text>
</comment>
<dbReference type="Ensembl" id="ENSDCDT00010028141.1">
    <property type="protein sequence ID" value="ENSDCDP00010023335.1"/>
    <property type="gene ID" value="ENSDCDG00010014072.1"/>
</dbReference>
<organism evidence="10 11">
    <name type="scientific">Denticeps clupeoides</name>
    <name type="common">denticle herring</name>
    <dbReference type="NCBI Taxonomy" id="299321"/>
    <lineage>
        <taxon>Eukaryota</taxon>
        <taxon>Metazoa</taxon>
        <taxon>Chordata</taxon>
        <taxon>Craniata</taxon>
        <taxon>Vertebrata</taxon>
        <taxon>Euteleostomi</taxon>
        <taxon>Actinopterygii</taxon>
        <taxon>Neopterygii</taxon>
        <taxon>Teleostei</taxon>
        <taxon>Clupei</taxon>
        <taxon>Clupeiformes</taxon>
        <taxon>Denticipitoidei</taxon>
        <taxon>Denticipitidae</taxon>
        <taxon>Denticeps</taxon>
    </lineage>
</organism>
<dbReference type="AlphaFoldDB" id="A0AAY4BQY6"/>
<comment type="function">
    <text evidence="7">Suppresses food intake, delays gastric emptying and decreases heat-induced edema. Might represent an endogenous ligand for maintaining homeostasis after stress.</text>
</comment>
<evidence type="ECO:0000256" key="5">
    <source>
        <dbReference type="ARBA" id="ARBA00022702"/>
    </source>
</evidence>
<evidence type="ECO:0000256" key="2">
    <source>
        <dbReference type="ARBA" id="ARBA00009287"/>
    </source>
</evidence>
<dbReference type="InterPro" id="IPR024270">
    <property type="entry name" value="Urocortin_II/III"/>
</dbReference>
<keyword evidence="11" id="KW-1185">Reference proteome</keyword>
<evidence type="ECO:0000256" key="6">
    <source>
        <dbReference type="ARBA" id="ARBA00022729"/>
    </source>
</evidence>
<accession>A0AAY4BQY6</accession>
<feature type="domain" description="Corticotropin-releasing factor" evidence="9">
    <location>
        <begin position="117"/>
        <end position="153"/>
    </location>
</feature>
<evidence type="ECO:0000256" key="8">
    <source>
        <dbReference type="SAM" id="SignalP"/>
    </source>
</evidence>
<keyword evidence="6 8" id="KW-0732">Signal</keyword>
<dbReference type="GO" id="GO:0005179">
    <property type="term" value="F:hormone activity"/>
    <property type="evidence" value="ECO:0007669"/>
    <property type="project" value="UniProtKB-KW"/>
</dbReference>
<name>A0AAY4BQY6_9TELE</name>
<comment type="similarity">
    <text evidence="2">Belongs to the sauvagine/corticotropin-releasing factor/urotensin I family.</text>
</comment>
<feature type="chain" id="PRO_5044305680" description="Corticotropin-releasing factor domain-containing protein" evidence="8">
    <location>
        <begin position="30"/>
        <end position="157"/>
    </location>
</feature>
<dbReference type="InterPro" id="IPR000187">
    <property type="entry name" value="CRF"/>
</dbReference>
<evidence type="ECO:0000259" key="9">
    <source>
        <dbReference type="Pfam" id="PF00473"/>
    </source>
</evidence>
<keyword evidence="4" id="KW-0964">Secreted</keyword>
<dbReference type="GO" id="GO:0031669">
    <property type="term" value="P:cellular response to nutrient levels"/>
    <property type="evidence" value="ECO:0007669"/>
    <property type="project" value="TreeGrafter"/>
</dbReference>
<dbReference type="GO" id="GO:0009755">
    <property type="term" value="P:hormone-mediated signaling pathway"/>
    <property type="evidence" value="ECO:0007669"/>
    <property type="project" value="TreeGrafter"/>
</dbReference>
<comment type="subcellular location">
    <subcellularLocation>
        <location evidence="1">Secreted</location>
    </subcellularLocation>
</comment>
<dbReference type="Pfam" id="PF00473">
    <property type="entry name" value="CRF"/>
    <property type="match status" value="1"/>
</dbReference>
<reference evidence="10 11" key="1">
    <citation type="submission" date="2020-06" db="EMBL/GenBank/DDBJ databases">
        <authorList>
            <consortium name="Wellcome Sanger Institute Data Sharing"/>
        </authorList>
    </citation>
    <scope>NUCLEOTIDE SEQUENCE [LARGE SCALE GENOMIC DNA]</scope>
</reference>
<dbReference type="PANTHER" id="PTHR17575">
    <property type="entry name" value="UROCORTIN-2 AND 3"/>
    <property type="match status" value="1"/>
</dbReference>
<dbReference type="PANTHER" id="PTHR17575:SF1">
    <property type="entry name" value="UROCORTIN-3"/>
    <property type="match status" value="1"/>
</dbReference>
<evidence type="ECO:0000256" key="4">
    <source>
        <dbReference type="ARBA" id="ARBA00022525"/>
    </source>
</evidence>
<dbReference type="GO" id="GO:0007189">
    <property type="term" value="P:adenylate cyclase-activating G protein-coupled receptor signaling pathway"/>
    <property type="evidence" value="ECO:0007669"/>
    <property type="project" value="TreeGrafter"/>
</dbReference>
<evidence type="ECO:0000256" key="7">
    <source>
        <dbReference type="ARBA" id="ARBA00025160"/>
    </source>
</evidence>
<protein>
    <recommendedName>
        <fullName evidence="9">Corticotropin-releasing factor domain-containing protein</fullName>
    </recommendedName>
</protein>
<reference evidence="10" key="3">
    <citation type="submission" date="2025-09" db="UniProtKB">
        <authorList>
            <consortium name="Ensembl"/>
        </authorList>
    </citation>
    <scope>IDENTIFICATION</scope>
</reference>
<evidence type="ECO:0000256" key="1">
    <source>
        <dbReference type="ARBA" id="ARBA00004613"/>
    </source>
</evidence>
<sequence length="157" mass="16946">WLSILPAGPTMPPTRVLLLLAVLCARTSCLCLRAHDADAELLCDTDLLPGARGAEPPGGSVLGVPGFLFGPGAPPASGEARERRAYAAPDYRILSRTQLRSKMYRNSAKSDRRSQLTLSLDVPTNIMNILFDIAKAQSLRAKAAHNARLMAQIGRRK</sequence>
<dbReference type="GO" id="GO:0007586">
    <property type="term" value="P:digestion"/>
    <property type="evidence" value="ECO:0007669"/>
    <property type="project" value="InterPro"/>
</dbReference>
<feature type="signal peptide" evidence="8">
    <location>
        <begin position="1"/>
        <end position="29"/>
    </location>
</feature>
<dbReference type="Proteomes" id="UP000694580">
    <property type="component" value="Chromosome 15"/>
</dbReference>